<dbReference type="EC" id="2.4.1.255" evidence="3"/>
<dbReference type="PANTHER" id="PTHR44835:SF1">
    <property type="entry name" value="PROTEIN O-GLCNAC TRANSFERASE"/>
    <property type="match status" value="1"/>
</dbReference>
<reference evidence="10" key="1">
    <citation type="submission" date="2016-04" db="EMBL/GenBank/DDBJ databases">
        <authorList>
            <person name="Evans L.H."/>
            <person name="Alamgir A."/>
            <person name="Owens N."/>
            <person name="Weber N.D."/>
            <person name="Virtaneva K."/>
            <person name="Barbian K."/>
            <person name="Babar A."/>
            <person name="Rosenke K."/>
        </authorList>
    </citation>
    <scope>NUCLEOTIDE SEQUENCE</scope>
    <source>
        <strain evidence="10">86</strain>
    </source>
</reference>
<evidence type="ECO:0000256" key="4">
    <source>
        <dbReference type="ARBA" id="ARBA00022676"/>
    </source>
</evidence>
<evidence type="ECO:0000256" key="5">
    <source>
        <dbReference type="ARBA" id="ARBA00022679"/>
    </source>
</evidence>
<dbReference type="InterPro" id="IPR029489">
    <property type="entry name" value="OGT/SEC/SPY_C"/>
</dbReference>
<keyword evidence="4" id="KW-0328">Glycosyltransferase</keyword>
<protein>
    <recommendedName>
        <fullName evidence="3">protein O-GlcNAc transferase</fullName>
        <ecNumber evidence="3">2.4.1.255</ecNumber>
    </recommendedName>
</protein>
<dbReference type="SUPFAM" id="SSF53756">
    <property type="entry name" value="UDP-Glycosyltransferase/glycogen phosphorylase"/>
    <property type="match status" value="1"/>
</dbReference>
<keyword evidence="6" id="KW-0677">Repeat</keyword>
<organism evidence="10">
    <name type="scientific">uncultured Alphaproteobacteria bacterium</name>
    <dbReference type="NCBI Taxonomy" id="91750"/>
    <lineage>
        <taxon>Bacteria</taxon>
        <taxon>Pseudomonadati</taxon>
        <taxon>Pseudomonadota</taxon>
        <taxon>Alphaproteobacteria</taxon>
        <taxon>environmental samples</taxon>
    </lineage>
</organism>
<dbReference type="GO" id="GO:0097363">
    <property type="term" value="F:protein O-acetylglucosaminyltransferase activity"/>
    <property type="evidence" value="ECO:0007669"/>
    <property type="project" value="UniProtKB-EC"/>
</dbReference>
<name>A0A212JPS5_9PROT</name>
<evidence type="ECO:0000256" key="6">
    <source>
        <dbReference type="ARBA" id="ARBA00022737"/>
    </source>
</evidence>
<dbReference type="EMBL" id="FLUO01000001">
    <property type="protein sequence ID" value="SBW01378.1"/>
    <property type="molecule type" value="Genomic_DNA"/>
</dbReference>
<dbReference type="PROSITE" id="PS50005">
    <property type="entry name" value="TPR"/>
    <property type="match status" value="1"/>
</dbReference>
<feature type="repeat" description="TPR" evidence="8">
    <location>
        <begin position="186"/>
        <end position="219"/>
    </location>
</feature>
<dbReference type="InterPro" id="IPR019734">
    <property type="entry name" value="TPR_rpt"/>
</dbReference>
<dbReference type="Gene3D" id="3.40.50.11380">
    <property type="match status" value="1"/>
</dbReference>
<evidence type="ECO:0000256" key="2">
    <source>
        <dbReference type="ARBA" id="ARBA00005386"/>
    </source>
</evidence>
<dbReference type="SMART" id="SM00028">
    <property type="entry name" value="TPR"/>
    <property type="match status" value="4"/>
</dbReference>
<dbReference type="UniPathway" id="UPA00378"/>
<dbReference type="SUPFAM" id="SSF48452">
    <property type="entry name" value="TPR-like"/>
    <property type="match status" value="1"/>
</dbReference>
<feature type="domain" description="O-GlcNAc transferase C-terminal" evidence="9">
    <location>
        <begin position="266"/>
        <end position="414"/>
    </location>
</feature>
<evidence type="ECO:0000259" key="9">
    <source>
        <dbReference type="Pfam" id="PF13844"/>
    </source>
</evidence>
<comment type="pathway">
    <text evidence="1">Protein modification; protein glycosylation.</text>
</comment>
<dbReference type="InterPro" id="IPR051939">
    <property type="entry name" value="Glycosyltr_41/O-GlcNAc_trsf"/>
</dbReference>
<sequence>MPSPALTQRIADLSRSALSSDRPDAAETFCRLGLILDPRSGVFRHHLGLIALLHDDVAAAMPHLEAAVAAFAEDASDAARDAHRDLAVAHLMAGEGAAALECGLAAERLWPEDPGIARVTAQAAEKVGDLDAAIPRYARALAAMSQADPKRAETGFALGTALYARRRLGEAYRALRAALDANRNHAACWCNLGNVLSDLARPAEAIKAYEAALAIDPRYRNAHSNALQTLHYLPGHSAQSLKTAHLAWARRHYPDDPPRPPAPPARSRLAVGLVSEDLRRHPVGYFCAGWLRHARAAGIDAIVYSSNRTDDDLTAELRKGAAQWREVADYDDAALARAIRRDAPDVLIDLGGHTGRNRLGTFAQRPAALQATWMGYVGTTGLAQIDGLIADRFHVPKLEDSAYVEDVWRMPNGYVCYAPPAYAPEPRSGAHRRNGFISFAAFHNPAKINPDLIAAWAKILHGVPDSRIRLAFRGFDEPLVRDFVERTFQAQGIAADRLDIRGALPHAELLALYDDCDFALDAFPYAGGLTTMEALWMGIPVVAAPGATFASRHAASHIANAGFAGEVASGPSDYVRTAIAWANAPAMRDADRAARRARMAASPACDGERFAADLMRLLHAACEEER</sequence>
<dbReference type="AlphaFoldDB" id="A0A212JPS5"/>
<evidence type="ECO:0000256" key="7">
    <source>
        <dbReference type="ARBA" id="ARBA00022803"/>
    </source>
</evidence>
<evidence type="ECO:0000256" key="3">
    <source>
        <dbReference type="ARBA" id="ARBA00011970"/>
    </source>
</evidence>
<evidence type="ECO:0000313" key="10">
    <source>
        <dbReference type="EMBL" id="SBW01378.1"/>
    </source>
</evidence>
<dbReference type="Gene3D" id="1.25.40.10">
    <property type="entry name" value="Tetratricopeptide repeat domain"/>
    <property type="match status" value="2"/>
</dbReference>
<proteinExistence type="inferred from homology"/>
<dbReference type="Gene3D" id="3.40.50.2000">
    <property type="entry name" value="Glycogen Phosphorylase B"/>
    <property type="match status" value="1"/>
</dbReference>
<keyword evidence="7 8" id="KW-0802">TPR repeat</keyword>
<feature type="domain" description="O-GlcNAc transferase C-terminal" evidence="9">
    <location>
        <begin position="437"/>
        <end position="613"/>
    </location>
</feature>
<evidence type="ECO:0000256" key="8">
    <source>
        <dbReference type="PROSITE-ProRule" id="PRU00339"/>
    </source>
</evidence>
<dbReference type="Pfam" id="PF00515">
    <property type="entry name" value="TPR_1"/>
    <property type="match status" value="1"/>
</dbReference>
<accession>A0A212JPS5</accession>
<dbReference type="Pfam" id="PF13844">
    <property type="entry name" value="Glyco_transf_41"/>
    <property type="match status" value="2"/>
</dbReference>
<gene>
    <name evidence="10" type="ORF">KL86APRO_11420</name>
</gene>
<dbReference type="InterPro" id="IPR011990">
    <property type="entry name" value="TPR-like_helical_dom_sf"/>
</dbReference>
<comment type="similarity">
    <text evidence="2">Belongs to the glycosyltransferase 41 family. O-GlcNAc transferase subfamily.</text>
</comment>
<keyword evidence="5" id="KW-0808">Transferase</keyword>
<dbReference type="PANTHER" id="PTHR44835">
    <property type="entry name" value="UDP-N-ACETYLGLUCOSAMINE--PEPTIDE N-ACETYLGLUCOSAMINYLTRANSFERASE SPINDLY-RELATED"/>
    <property type="match status" value="1"/>
</dbReference>
<evidence type="ECO:0000256" key="1">
    <source>
        <dbReference type="ARBA" id="ARBA00004922"/>
    </source>
</evidence>